<accession>A0A398CAW0</accession>
<dbReference type="EMBL" id="QXJC01000001">
    <property type="protein sequence ID" value="RID99972.1"/>
    <property type="molecule type" value="Genomic_DNA"/>
</dbReference>
<dbReference type="Pfam" id="PF08241">
    <property type="entry name" value="Methyltransf_11"/>
    <property type="match status" value="1"/>
</dbReference>
<dbReference type="SUPFAM" id="SSF53335">
    <property type="entry name" value="S-adenosyl-L-methionine-dependent methyltransferases"/>
    <property type="match status" value="1"/>
</dbReference>
<dbReference type="GO" id="GO:0008757">
    <property type="term" value="F:S-adenosylmethionine-dependent methyltransferase activity"/>
    <property type="evidence" value="ECO:0007669"/>
    <property type="project" value="InterPro"/>
</dbReference>
<name>A0A398CAW0_9BURK</name>
<dbReference type="GO" id="GO:0032259">
    <property type="term" value="P:methylation"/>
    <property type="evidence" value="ECO:0007669"/>
    <property type="project" value="UniProtKB-KW"/>
</dbReference>
<dbReference type="Pfam" id="PF13432">
    <property type="entry name" value="TPR_16"/>
    <property type="match status" value="2"/>
</dbReference>
<dbReference type="SUPFAM" id="SSF48452">
    <property type="entry name" value="TPR-like"/>
    <property type="match status" value="1"/>
</dbReference>
<keyword evidence="2" id="KW-0489">Methyltransferase</keyword>
<evidence type="ECO:0000313" key="2">
    <source>
        <dbReference type="EMBL" id="RID99972.1"/>
    </source>
</evidence>
<reference evidence="2 3" key="1">
    <citation type="submission" date="2018-09" db="EMBL/GenBank/DDBJ databases">
        <title>Draft genome of Simplicispira sp. NY-02.</title>
        <authorList>
            <person name="Im W.T."/>
        </authorList>
    </citation>
    <scope>NUCLEOTIDE SEQUENCE [LARGE SCALE GENOMIC DNA]</scope>
    <source>
        <strain evidence="2 3">NY-02</strain>
    </source>
</reference>
<proteinExistence type="predicted"/>
<feature type="domain" description="Methyltransferase type 11" evidence="1">
    <location>
        <begin position="278"/>
        <end position="371"/>
    </location>
</feature>
<dbReference type="InterPro" id="IPR013216">
    <property type="entry name" value="Methyltransf_11"/>
</dbReference>
<dbReference type="PANTHER" id="PTHR43861">
    <property type="entry name" value="TRANS-ACONITATE 2-METHYLTRANSFERASE-RELATED"/>
    <property type="match status" value="1"/>
</dbReference>
<keyword evidence="3" id="KW-1185">Reference proteome</keyword>
<evidence type="ECO:0000259" key="1">
    <source>
        <dbReference type="Pfam" id="PF08241"/>
    </source>
</evidence>
<organism evidence="2 3">
    <name type="scientific">Simplicispira hankyongi</name>
    <dbReference type="NCBI Taxonomy" id="2315688"/>
    <lineage>
        <taxon>Bacteria</taxon>
        <taxon>Pseudomonadati</taxon>
        <taxon>Pseudomonadota</taxon>
        <taxon>Betaproteobacteria</taxon>
        <taxon>Burkholderiales</taxon>
        <taxon>Comamonadaceae</taxon>
        <taxon>Simplicispira</taxon>
    </lineage>
</organism>
<gene>
    <name evidence="2" type="ORF">D3F03_06250</name>
</gene>
<comment type="caution">
    <text evidence="2">The sequence shown here is derived from an EMBL/GenBank/DDBJ whole genome shotgun (WGS) entry which is preliminary data.</text>
</comment>
<dbReference type="CDD" id="cd02440">
    <property type="entry name" value="AdoMet_MTases"/>
    <property type="match status" value="1"/>
</dbReference>
<dbReference type="Gene3D" id="1.25.40.10">
    <property type="entry name" value="Tetratricopeptide repeat domain"/>
    <property type="match status" value="1"/>
</dbReference>
<dbReference type="AlphaFoldDB" id="A0A398CAW0"/>
<dbReference type="InterPro" id="IPR011990">
    <property type="entry name" value="TPR-like_helical_dom_sf"/>
</dbReference>
<dbReference type="RefSeq" id="WP_119108415.1">
    <property type="nucleotide sequence ID" value="NZ_QXJC01000001.1"/>
</dbReference>
<dbReference type="Proteomes" id="UP000266302">
    <property type="component" value="Unassembled WGS sequence"/>
</dbReference>
<keyword evidence="2" id="KW-0808">Transferase</keyword>
<protein>
    <submittedName>
        <fullName evidence="2">Methyltransferase domain-containing protein</fullName>
    </submittedName>
</protein>
<evidence type="ECO:0000313" key="3">
    <source>
        <dbReference type="Proteomes" id="UP000266302"/>
    </source>
</evidence>
<dbReference type="OrthoDB" id="9809392at2"/>
<dbReference type="InterPro" id="IPR029063">
    <property type="entry name" value="SAM-dependent_MTases_sf"/>
</dbReference>
<sequence>MNSPAPEPILKHLTFARDRIAAGDLQGAAASLNKANKVSPNDARIFMLAGLMAEKAGNIPGTFEALRRSVREAPDWGPGMLELALFLARQNQFQEAVEWAEKVAALEPSNTLVLASVIDIAHRAGHTEMAVRHLQRGLTLVPGDLTLRRMLARDLATLGRHDESLAAWGALIEENPADAQARIGRVQTLIAMGRAKDAAPDTAFLLAAAPDDVVYAYFDTIAQGRTPLQQPPELHRALFDGMAPVYDQHMVRGLKYQLPKRVADTLLTEHPDKHFNLLDLGCGTGLLGVCLGRIDGFLIGVDTSLPMIEQAARHQVYDKFHHVNVLDALRETPEAQYEIITALDVLIYVGDLAQAVPDASRILTPGGTFIFSCEAAGEDGPDLVLQPNNRYAHKLSHVKALCQQAGFISVEIEPLTLRQEGGQPVEGYLVRARKAA</sequence>
<dbReference type="Gene3D" id="3.40.50.150">
    <property type="entry name" value="Vaccinia Virus protein VP39"/>
    <property type="match status" value="1"/>
</dbReference>